<keyword evidence="8 13" id="KW-0472">Membrane</keyword>
<dbReference type="RefSeq" id="XP_031556882.1">
    <property type="nucleotide sequence ID" value="XM_031701022.1"/>
</dbReference>
<dbReference type="InterPro" id="IPR013783">
    <property type="entry name" value="Ig-like_fold"/>
</dbReference>
<dbReference type="SUPFAM" id="SSF110296">
    <property type="entry name" value="Oligoxyloglucan reducing end-specific cellobiohydrolase"/>
    <property type="match status" value="1"/>
</dbReference>
<keyword evidence="16" id="KW-1185">Reference proteome</keyword>
<feature type="domain" description="Fibronectin type-III" evidence="15">
    <location>
        <begin position="1112"/>
        <end position="1204"/>
    </location>
</feature>
<feature type="domain" description="Fibronectin type-III" evidence="15">
    <location>
        <begin position="917"/>
        <end position="1010"/>
    </location>
</feature>
<dbReference type="CDD" id="cd00146">
    <property type="entry name" value="PKD"/>
    <property type="match status" value="1"/>
</dbReference>
<dbReference type="Pfam" id="PF00041">
    <property type="entry name" value="fn3"/>
    <property type="match status" value="5"/>
</dbReference>
<keyword evidence="10" id="KW-0675">Receptor</keyword>
<dbReference type="Pfam" id="PF15902">
    <property type="entry name" value="Sortilin-Vps10"/>
    <property type="match status" value="1"/>
</dbReference>
<dbReference type="GO" id="GO:0016020">
    <property type="term" value="C:membrane"/>
    <property type="evidence" value="ECO:0007669"/>
    <property type="project" value="UniProtKB-SubCell"/>
</dbReference>
<dbReference type="PANTHER" id="PTHR12106">
    <property type="entry name" value="SORTILIN RELATED"/>
    <property type="match status" value="1"/>
</dbReference>
<evidence type="ECO:0000256" key="13">
    <source>
        <dbReference type="SAM" id="Phobius"/>
    </source>
</evidence>
<evidence type="ECO:0000256" key="9">
    <source>
        <dbReference type="ARBA" id="ARBA00023157"/>
    </source>
</evidence>
<evidence type="ECO:0000256" key="4">
    <source>
        <dbReference type="ARBA" id="ARBA00022692"/>
    </source>
</evidence>
<dbReference type="InterPro" id="IPR031777">
    <property type="entry name" value="Sortilin_C"/>
</dbReference>
<dbReference type="GO" id="GO:0006892">
    <property type="term" value="P:post-Golgi vesicle-mediated transport"/>
    <property type="evidence" value="ECO:0007669"/>
    <property type="project" value="TreeGrafter"/>
</dbReference>
<dbReference type="KEGG" id="aten:116293578"/>
<sequence>MASLARKALAVALLVIPVITLAYRPFHIPSNLFTPGLKDANLPEGVREISIQTSDINDESMLNSDELWSDRRSHRSRRAAPSSPPLYVESDLPEENHEVLYKSWPGDTIILLAKNKIGAKTSNVYISVNFGRNWTNINSKLLKDERSNAVIDQIYVSKVNPKLCILTDVINGLLFVTTDYKTFTKQVLSGWKPSFLTFHPTSQNRIMGYDKTQKKLYLSTNTGSSFKFLSDQVRAFWWGVEGTDPETTIFVDKLKTSGGKSTAIEFNDSANNRTLLDNIDEFEVMKNYMFATQTYGGKIKLMVSYNRKSFVETKFPVTESNRDYFVFDIVDDQVFVIINHQKNESNMYISNTGGTKYTLSIPRVLYHNPYTDVSSPWLRTTVTYAFVDIHKVKSMRGVYVATQLTPGPVGRRHLLSLITYNKGGSWGRIRSPTRDVNNQPIYCYLPSCSLHFNLLYGSVYRISPSEDLLSSTSAPGLVMALGVASTNLKIHPDMFMSTDGGLNWKRVLRGKHQYSFGDHGGVIVATYFRRYTKTLKYSVNGGENWQVTQFSPRNILVQDIITQDDQKLPVFLVYGTPSGRKKSWKIYHFNMTSTLGAPCQSEDFMEWIPSDDRVGYERCILGRQEHYMIRNWTRTCYLGNNYIGNVKSINKCACTRSDYECDFGFERNASHPNCVPVPREDLNNDLIPKDCKEGSTYKRSSGYRKIPGDTCVGGEDFKFFPVDTPCPVEDLSGLVVSTSPSKKPLGVAPNTAVTFNASFTKTAYLPNINFRWDFGDDTSSTGIGKNAAVVTHKFKTSGHYVVVVTATNTKSILIARVEVYVEETLQPSNVVVTFSPVDPTVVQPITFLANLVGLTRESAGHLTYEWFVNGKSMQKGFQAIFIHSFNKSISYDVDVKVSNMVGSAKKKQIVSVSKDITPLGVKAEAQSPTSVFVSWQPPLESSLYITGFKVFKSVKTKSGFTEAAAVSSIQFSKEIINLLPSTTYYFKVMAFTSAGDGPFSDIVSATTNASAPAKPKNVRGYAMSSTSIGLEWSPPDNDYGRVTSYKIRWWPEPDLQNRMTKVVDRSTRKVVFDKLKQDTVYYFEMITVSSLGESSPEGPLAVRSNISKPGYPPRNFKQFTNNGTCVFLMWEAPYMGADKQRLFPAKGYKLYVNNQLRSTTSEKTKLLCNLNPGQTYNFKVSAYSVMGEGPKASLYITVRVMLPTSPRSFTATAKTSRIIMLRWEAPSSPNGKLLNYAIYQLLPPSTKKPIGVPPSKTSYEVTGLEPYTRYEFIIVANNSAGVSKPSDRASAMTQEEIPDAPKFVTAELVKPESNTIRLSWSQPQKPNGKITGYMISWGKTSVSDSGDKVGKHQNIIGNVLTFTFKHLYSKTEYSFSVRSKNGAGQSLSFSKPAKQYTQQALEGTKRLEIQFQGQKDTAADSFPDDFIDAVRRQARIPSERVAALFVKAIAVEFEILPILIANGKSVDQVITVLNSSSFSVGSGKTVTGSVKVLRVYGKASERPTTGAPGVVGKRVGTQESSKSQNLALIIVLTVVGLLLLAVLVFGVAFYYRKYKSLERHYSTMSSSIYRARDDELNVIYPGEVTDERNDRELLDKDSKSKNRSKNVKEEKMRLGDHDELALI</sequence>
<feature type="transmembrane region" description="Helical" evidence="13">
    <location>
        <begin position="1526"/>
        <end position="1551"/>
    </location>
</feature>
<evidence type="ECO:0000256" key="8">
    <source>
        <dbReference type="ARBA" id="ARBA00023136"/>
    </source>
</evidence>
<dbReference type="Gene3D" id="2.10.70.80">
    <property type="match status" value="1"/>
</dbReference>
<organism evidence="16 17">
    <name type="scientific">Actinia tenebrosa</name>
    <name type="common">Australian red waratah sea anemone</name>
    <dbReference type="NCBI Taxonomy" id="6105"/>
    <lineage>
        <taxon>Eukaryota</taxon>
        <taxon>Metazoa</taxon>
        <taxon>Cnidaria</taxon>
        <taxon>Anthozoa</taxon>
        <taxon>Hexacorallia</taxon>
        <taxon>Actiniaria</taxon>
        <taxon>Actiniidae</taxon>
        <taxon>Actinia</taxon>
    </lineage>
</organism>
<feature type="domain" description="Fibronectin type-III" evidence="15">
    <location>
        <begin position="1014"/>
        <end position="1110"/>
    </location>
</feature>
<keyword evidence="11" id="KW-0325">Glycoprotein</keyword>
<keyword evidence="6" id="KW-0677">Repeat</keyword>
<comment type="subcellular location">
    <subcellularLocation>
        <location evidence="1">Membrane</location>
        <topology evidence="1">Single-pass type I membrane protein</topology>
    </subcellularLocation>
</comment>
<evidence type="ECO:0000259" key="14">
    <source>
        <dbReference type="PROSITE" id="PS50093"/>
    </source>
</evidence>
<dbReference type="Pfam" id="PF00801">
    <property type="entry name" value="PKD"/>
    <property type="match status" value="1"/>
</dbReference>
<dbReference type="InParanoid" id="A0A6P8HWC7"/>
<reference evidence="17" key="1">
    <citation type="submission" date="2025-08" db="UniProtKB">
        <authorList>
            <consortium name="RefSeq"/>
        </authorList>
    </citation>
    <scope>IDENTIFICATION</scope>
</reference>
<dbReference type="Pfam" id="PF15901">
    <property type="entry name" value="Sortilin_C"/>
    <property type="match status" value="1"/>
</dbReference>
<evidence type="ECO:0000256" key="12">
    <source>
        <dbReference type="SAM" id="MobiDB-lite"/>
    </source>
</evidence>
<dbReference type="PANTHER" id="PTHR12106:SF27">
    <property type="entry name" value="SORTILIN-RELATED RECEPTOR"/>
    <property type="match status" value="1"/>
</dbReference>
<evidence type="ECO:0000256" key="3">
    <source>
        <dbReference type="ARBA" id="ARBA00010818"/>
    </source>
</evidence>
<evidence type="ECO:0000256" key="10">
    <source>
        <dbReference type="ARBA" id="ARBA00023170"/>
    </source>
</evidence>
<dbReference type="GO" id="GO:0005794">
    <property type="term" value="C:Golgi apparatus"/>
    <property type="evidence" value="ECO:0007669"/>
    <property type="project" value="TreeGrafter"/>
</dbReference>
<dbReference type="FunFam" id="3.30.60.270:FF:000002">
    <property type="entry name" value="Sortilin-related receptor isoform A"/>
    <property type="match status" value="1"/>
</dbReference>
<evidence type="ECO:0000256" key="5">
    <source>
        <dbReference type="ARBA" id="ARBA00022729"/>
    </source>
</evidence>
<evidence type="ECO:0000256" key="1">
    <source>
        <dbReference type="ARBA" id="ARBA00004479"/>
    </source>
</evidence>
<keyword evidence="7 13" id="KW-1133">Transmembrane helix</keyword>
<dbReference type="InterPro" id="IPR000601">
    <property type="entry name" value="PKD_dom"/>
</dbReference>
<dbReference type="SMART" id="SM00602">
    <property type="entry name" value="VPS10"/>
    <property type="match status" value="1"/>
</dbReference>
<comment type="similarity">
    <text evidence="2">Belongs to the type I cytokine receptor family. Type 2 subfamily.</text>
</comment>
<dbReference type="CDD" id="cd00063">
    <property type="entry name" value="FN3"/>
    <property type="match status" value="5"/>
</dbReference>
<dbReference type="PRINTS" id="PR00014">
    <property type="entry name" value="FNTYPEIII"/>
</dbReference>
<dbReference type="Gene3D" id="2.60.40.10">
    <property type="entry name" value="Immunoglobulins"/>
    <property type="match status" value="6"/>
</dbReference>
<dbReference type="GO" id="GO:0004896">
    <property type="term" value="F:cytokine receptor activity"/>
    <property type="evidence" value="ECO:0007669"/>
    <property type="project" value="InterPro"/>
</dbReference>
<feature type="domain" description="Fibronectin type-III" evidence="15">
    <location>
        <begin position="1300"/>
        <end position="1400"/>
    </location>
</feature>
<dbReference type="InterPro" id="IPR036116">
    <property type="entry name" value="FN3_sf"/>
</dbReference>
<dbReference type="PROSITE" id="PS50853">
    <property type="entry name" value="FN3"/>
    <property type="match status" value="5"/>
</dbReference>
<dbReference type="SUPFAM" id="SSF49265">
    <property type="entry name" value="Fibronectin type III"/>
    <property type="match status" value="3"/>
</dbReference>
<dbReference type="Gene3D" id="3.30.60.270">
    <property type="match status" value="1"/>
</dbReference>
<evidence type="ECO:0000256" key="6">
    <source>
        <dbReference type="ARBA" id="ARBA00022737"/>
    </source>
</evidence>
<dbReference type="InterPro" id="IPR003961">
    <property type="entry name" value="FN3_dom"/>
</dbReference>
<evidence type="ECO:0000256" key="2">
    <source>
        <dbReference type="ARBA" id="ARBA00008921"/>
    </source>
</evidence>
<dbReference type="InterPro" id="IPR050310">
    <property type="entry name" value="VPS10-sortilin"/>
</dbReference>
<proteinExistence type="inferred from homology"/>
<gene>
    <name evidence="17" type="primary">LOC116293578</name>
</gene>
<accession>A0A6P8HWC7</accession>
<dbReference type="PROSITE" id="PS50093">
    <property type="entry name" value="PKD"/>
    <property type="match status" value="1"/>
</dbReference>
<dbReference type="SMART" id="SM00060">
    <property type="entry name" value="FN3"/>
    <property type="match status" value="5"/>
</dbReference>
<feature type="region of interest" description="Disordered" evidence="12">
    <location>
        <begin position="1589"/>
        <end position="1610"/>
    </location>
</feature>
<dbReference type="InterPro" id="IPR031778">
    <property type="entry name" value="Sortilin_N"/>
</dbReference>
<keyword evidence="4 13" id="KW-0812">Transmembrane</keyword>
<evidence type="ECO:0000256" key="11">
    <source>
        <dbReference type="ARBA" id="ARBA00023180"/>
    </source>
</evidence>
<dbReference type="InterPro" id="IPR035986">
    <property type="entry name" value="PKD_dom_sf"/>
</dbReference>
<dbReference type="PROSITE" id="PS01353">
    <property type="entry name" value="HEMATOPO_REC_L_F2"/>
    <property type="match status" value="1"/>
</dbReference>
<dbReference type="GeneID" id="116293578"/>
<dbReference type="InterPro" id="IPR022409">
    <property type="entry name" value="PKD/Chitinase_dom"/>
</dbReference>
<dbReference type="InterPro" id="IPR003529">
    <property type="entry name" value="Hematopoietin_rcpt_Gp130_CS"/>
</dbReference>
<feature type="domain" description="Fibronectin type-III" evidence="15">
    <location>
        <begin position="1205"/>
        <end position="1296"/>
    </location>
</feature>
<dbReference type="Gene3D" id="2.130.10.10">
    <property type="entry name" value="YVTN repeat-like/Quinoprotein amine dehydrogenase"/>
    <property type="match status" value="1"/>
</dbReference>
<keyword evidence="5" id="KW-0732">Signal</keyword>
<evidence type="ECO:0000259" key="15">
    <source>
        <dbReference type="PROSITE" id="PS50853"/>
    </source>
</evidence>
<evidence type="ECO:0000313" key="16">
    <source>
        <dbReference type="Proteomes" id="UP000515163"/>
    </source>
</evidence>
<evidence type="ECO:0000256" key="7">
    <source>
        <dbReference type="ARBA" id="ARBA00022989"/>
    </source>
</evidence>
<dbReference type="InterPro" id="IPR006581">
    <property type="entry name" value="VPS10"/>
</dbReference>
<evidence type="ECO:0000313" key="17">
    <source>
        <dbReference type="RefSeq" id="XP_031556882.1"/>
    </source>
</evidence>
<comment type="similarity">
    <text evidence="3">Belongs to the VPS10-related sortilin family. SORCS subfamily.</text>
</comment>
<dbReference type="OrthoDB" id="5964469at2759"/>
<dbReference type="Proteomes" id="UP000515163">
    <property type="component" value="Unplaced"/>
</dbReference>
<name>A0A6P8HWC7_ACTTE</name>
<dbReference type="SUPFAM" id="SSF49299">
    <property type="entry name" value="PKD domain"/>
    <property type="match status" value="1"/>
</dbReference>
<dbReference type="InterPro" id="IPR015943">
    <property type="entry name" value="WD40/YVTN_repeat-like_dom_sf"/>
</dbReference>
<feature type="domain" description="PKD" evidence="14">
    <location>
        <begin position="766"/>
        <end position="828"/>
    </location>
</feature>
<keyword evidence="9" id="KW-1015">Disulfide bond</keyword>
<protein>
    <submittedName>
        <fullName evidence="17">Uncharacterized protein LOC116293578</fullName>
    </submittedName>
</protein>
<dbReference type="SMART" id="SM00089">
    <property type="entry name" value="PKD"/>
    <property type="match status" value="2"/>
</dbReference>